<dbReference type="RefSeq" id="WP_377766530.1">
    <property type="nucleotide sequence ID" value="NZ_JBHULB010000008.1"/>
</dbReference>
<proteinExistence type="predicted"/>
<keyword evidence="1" id="KW-0812">Transmembrane</keyword>
<evidence type="ECO:0000313" key="3">
    <source>
        <dbReference type="Proteomes" id="UP001597526"/>
    </source>
</evidence>
<reference evidence="3" key="1">
    <citation type="journal article" date="2019" name="Int. J. Syst. Evol. Microbiol.">
        <title>The Global Catalogue of Microorganisms (GCM) 10K type strain sequencing project: providing services to taxonomists for standard genome sequencing and annotation.</title>
        <authorList>
            <consortium name="The Broad Institute Genomics Platform"/>
            <consortium name="The Broad Institute Genome Sequencing Center for Infectious Disease"/>
            <person name="Wu L."/>
            <person name="Ma J."/>
        </authorList>
    </citation>
    <scope>NUCLEOTIDE SEQUENCE [LARGE SCALE GENOMIC DNA]</scope>
    <source>
        <strain evidence="3">KCTC 52368</strain>
    </source>
</reference>
<sequence length="228" mass="27280">MIKFFRKIRQKLLSENKFSKYLIYAVGEIILVVIGILIALQINNWNESRKLTDTEKQFTLSLNKDLKQDKDYIIKVIEHNIPRTETYEILNNDLLKLYENDRKLCDSLFKEYFISQPTFYPISGSYESAVSGNLITLFKNDEFAQKVVKLYNTTYKRLIVNGAEVDKRWAFLSKKYSYERRTGKFREMKSEQITEFLDDIFHHNKQMIYYLKQLESAMTEIDRIIEEK</sequence>
<dbReference type="EMBL" id="JBHULB010000008">
    <property type="protein sequence ID" value="MFD2586976.1"/>
    <property type="molecule type" value="Genomic_DNA"/>
</dbReference>
<comment type="caution">
    <text evidence="2">The sequence shown here is derived from an EMBL/GenBank/DDBJ whole genome shotgun (WGS) entry which is preliminary data.</text>
</comment>
<name>A0ABW5MV93_9FLAO</name>
<keyword evidence="1" id="KW-0472">Membrane</keyword>
<keyword evidence="3" id="KW-1185">Reference proteome</keyword>
<evidence type="ECO:0000313" key="2">
    <source>
        <dbReference type="EMBL" id="MFD2586976.1"/>
    </source>
</evidence>
<protein>
    <submittedName>
        <fullName evidence="2">DUF6090 family protein</fullName>
    </submittedName>
</protein>
<dbReference type="Pfam" id="PF19578">
    <property type="entry name" value="DUF6090"/>
    <property type="match status" value="1"/>
</dbReference>
<gene>
    <name evidence="2" type="ORF">ACFSQJ_08540</name>
</gene>
<keyword evidence="1" id="KW-1133">Transmembrane helix</keyword>
<feature type="transmembrane region" description="Helical" evidence="1">
    <location>
        <begin position="21"/>
        <end position="42"/>
    </location>
</feature>
<organism evidence="2 3">
    <name type="scientific">Croceitalea marina</name>
    <dbReference type="NCBI Taxonomy" id="1775166"/>
    <lineage>
        <taxon>Bacteria</taxon>
        <taxon>Pseudomonadati</taxon>
        <taxon>Bacteroidota</taxon>
        <taxon>Flavobacteriia</taxon>
        <taxon>Flavobacteriales</taxon>
        <taxon>Flavobacteriaceae</taxon>
        <taxon>Croceitalea</taxon>
    </lineage>
</organism>
<accession>A0ABW5MV93</accession>
<dbReference type="InterPro" id="IPR045749">
    <property type="entry name" value="DUF6090"/>
</dbReference>
<dbReference type="Proteomes" id="UP001597526">
    <property type="component" value="Unassembled WGS sequence"/>
</dbReference>
<evidence type="ECO:0000256" key="1">
    <source>
        <dbReference type="SAM" id="Phobius"/>
    </source>
</evidence>